<feature type="compositionally biased region" description="Polar residues" evidence="3">
    <location>
        <begin position="20"/>
        <end position="47"/>
    </location>
</feature>
<feature type="coiled-coil region" evidence="2">
    <location>
        <begin position="197"/>
        <end position="298"/>
    </location>
</feature>
<keyword evidence="1 2" id="KW-0175">Coiled coil</keyword>
<sequence>METPRSKPSPPPPRLTKSSVTKSDGSSPSSVTRLSLDRSPQSANSKPTPDRRTARKSQSRLGKGSELQAQLKQIQEDLKKANEQIAVLKKDKAKALGDLKGFEKLNKEANEKLIEALAAAQESSEIEAVHNEKDISWKKEVESVRSQHALDISALLSTTEELHRVQQELAMTADAKNKALSHAEEATKIAEIQAEKVEVLSSELSQLKALVSSEEQKKATEGDEVVSKLKSEIEMLRGELENVSILENKLKDQEECIEQLHVDLEAAKIVESCANSLAAELKNELEKQVEESNKLKTLLYGPLLGGQKHCKRGINIGLEMLLIYEQVTLQGFISSNRSPRYETRLKPENSTASGISLLPKANLSIAFMFHVHEDFEAKCGLRGDLYGHSILINLPTNAVDVVGHMKLLNGQSFIERTYSLSSMSSLRVLMNRDVQPTQDYLNWLGCNPYIANLVNAEEVTKAETMAVGEIFDYMKHGSAKVNLQL</sequence>
<protein>
    <submittedName>
        <fullName evidence="4">Uncharacterized protein</fullName>
    </submittedName>
</protein>
<accession>A0A8S9MBU5</accession>
<dbReference type="AlphaFoldDB" id="A0A8S9MBU5"/>
<dbReference type="PANTHER" id="PTHR23160">
    <property type="entry name" value="SYNAPTONEMAL COMPLEX PROTEIN-RELATED"/>
    <property type="match status" value="1"/>
</dbReference>
<dbReference type="EMBL" id="QGKW02000007">
    <property type="protein sequence ID" value="KAF2617424.1"/>
    <property type="molecule type" value="Genomic_DNA"/>
</dbReference>
<organism evidence="4 5">
    <name type="scientific">Brassica cretica</name>
    <name type="common">Mustard</name>
    <dbReference type="NCBI Taxonomy" id="69181"/>
    <lineage>
        <taxon>Eukaryota</taxon>
        <taxon>Viridiplantae</taxon>
        <taxon>Streptophyta</taxon>
        <taxon>Embryophyta</taxon>
        <taxon>Tracheophyta</taxon>
        <taxon>Spermatophyta</taxon>
        <taxon>Magnoliopsida</taxon>
        <taxon>eudicotyledons</taxon>
        <taxon>Gunneridae</taxon>
        <taxon>Pentapetalae</taxon>
        <taxon>rosids</taxon>
        <taxon>malvids</taxon>
        <taxon>Brassicales</taxon>
        <taxon>Brassicaceae</taxon>
        <taxon>Brassiceae</taxon>
        <taxon>Brassica</taxon>
    </lineage>
</organism>
<gene>
    <name evidence="4" type="ORF">F2Q68_00040441</name>
</gene>
<evidence type="ECO:0000313" key="5">
    <source>
        <dbReference type="Proteomes" id="UP000712281"/>
    </source>
</evidence>
<feature type="region of interest" description="Disordered" evidence="3">
    <location>
        <begin position="1"/>
        <end position="66"/>
    </location>
</feature>
<dbReference type="GO" id="GO:0007131">
    <property type="term" value="P:reciprocal meiotic recombination"/>
    <property type="evidence" value="ECO:0007669"/>
    <property type="project" value="TreeGrafter"/>
</dbReference>
<proteinExistence type="predicted"/>
<reference evidence="4" key="1">
    <citation type="submission" date="2019-12" db="EMBL/GenBank/DDBJ databases">
        <title>Genome sequencing and annotation of Brassica cretica.</title>
        <authorList>
            <person name="Studholme D.J."/>
            <person name="Sarris P.F."/>
        </authorList>
    </citation>
    <scope>NUCLEOTIDE SEQUENCE</scope>
    <source>
        <strain evidence="4">PFS-001/15</strain>
        <tissue evidence="4">Leaf</tissue>
    </source>
</reference>
<evidence type="ECO:0000313" key="4">
    <source>
        <dbReference type="EMBL" id="KAF2617424.1"/>
    </source>
</evidence>
<evidence type="ECO:0000256" key="3">
    <source>
        <dbReference type="SAM" id="MobiDB-lite"/>
    </source>
</evidence>
<comment type="caution">
    <text evidence="4">The sequence shown here is derived from an EMBL/GenBank/DDBJ whole genome shotgun (WGS) entry which is preliminary data.</text>
</comment>
<dbReference type="PANTHER" id="PTHR23160:SF15">
    <property type="entry name" value="WEB FAMILY PROTEIN"/>
    <property type="match status" value="1"/>
</dbReference>
<dbReference type="Proteomes" id="UP000712281">
    <property type="component" value="Unassembled WGS sequence"/>
</dbReference>
<name>A0A8S9MBU5_BRACR</name>
<evidence type="ECO:0000256" key="1">
    <source>
        <dbReference type="ARBA" id="ARBA00023054"/>
    </source>
</evidence>
<evidence type="ECO:0000256" key="2">
    <source>
        <dbReference type="SAM" id="Coils"/>
    </source>
</evidence>